<evidence type="ECO:0000313" key="2">
    <source>
        <dbReference type="Proteomes" id="UP000226525"/>
    </source>
</evidence>
<proteinExistence type="predicted"/>
<accession>A0A2D6YML3</accession>
<protein>
    <submittedName>
        <fullName evidence="1">Phytanoyl-CoA dioxygenase</fullName>
    </submittedName>
</protein>
<evidence type="ECO:0000313" key="1">
    <source>
        <dbReference type="EMBL" id="MAH64441.1"/>
    </source>
</evidence>
<gene>
    <name evidence="1" type="ORF">CMN54_13545</name>
</gene>
<sequence length="282" mass="31493">MPSEAVQLLDSKKVSMTTNTPLSAKAIQQYREEGYLIPDSYLPKSRLTELMAAVDRVLMANPEVRPEKLVSVHINGLNQEGVHGDEAFMELAKDPMIVDCVEQLIGPDIILWGCQLFCKPGSDGMEVPMHQDGAYWPIRPLATCTVWVALDHVTEENGCMRVVPGSHRYQSLTHQKESREDLVLNQRVSDRRIDPENTVSLKLAPGQFSMHDVHLVHGSHPNRSGKRRAGLAIRYMPSTSMFNRDLIDTGTGSGYLVNFAKRPLWLIRGENKAGSDLKIGHT</sequence>
<dbReference type="PANTHER" id="PTHR20883">
    <property type="entry name" value="PHYTANOYL-COA DIOXYGENASE DOMAIN CONTAINING 1"/>
    <property type="match status" value="1"/>
</dbReference>
<dbReference type="GO" id="GO:0005506">
    <property type="term" value="F:iron ion binding"/>
    <property type="evidence" value="ECO:0007669"/>
    <property type="project" value="UniProtKB-ARBA"/>
</dbReference>
<dbReference type="PANTHER" id="PTHR20883:SF48">
    <property type="entry name" value="ECTOINE DIOXYGENASE"/>
    <property type="match status" value="1"/>
</dbReference>
<dbReference type="AlphaFoldDB" id="A0A2D6YML3"/>
<reference evidence="2" key="1">
    <citation type="submission" date="2017-09" db="EMBL/GenBank/DDBJ databases">
        <title>The Reconstruction of 2,631 Draft Metagenome-Assembled Genomes from the Global Oceans.</title>
        <authorList>
            <person name="Tully B.J."/>
            <person name="Graham E.D."/>
            <person name="Heidelberg J.F."/>
        </authorList>
    </citation>
    <scope>NUCLEOTIDE SEQUENCE [LARGE SCALE GENOMIC DNA]</scope>
</reference>
<dbReference type="GO" id="GO:0016706">
    <property type="term" value="F:2-oxoglutarate-dependent dioxygenase activity"/>
    <property type="evidence" value="ECO:0007669"/>
    <property type="project" value="UniProtKB-ARBA"/>
</dbReference>
<dbReference type="InterPro" id="IPR008775">
    <property type="entry name" value="Phytyl_CoA_dOase-like"/>
</dbReference>
<keyword evidence="1" id="KW-0223">Dioxygenase</keyword>
<organism evidence="1 2">
    <name type="scientific">SAR324 cluster bacterium</name>
    <dbReference type="NCBI Taxonomy" id="2024889"/>
    <lineage>
        <taxon>Bacteria</taxon>
        <taxon>Deltaproteobacteria</taxon>
        <taxon>SAR324 cluster</taxon>
    </lineage>
</organism>
<dbReference type="SUPFAM" id="SSF51197">
    <property type="entry name" value="Clavaminate synthase-like"/>
    <property type="match status" value="1"/>
</dbReference>
<dbReference type="Pfam" id="PF05721">
    <property type="entry name" value="PhyH"/>
    <property type="match status" value="1"/>
</dbReference>
<dbReference type="EMBL" id="NZEX01000161">
    <property type="protein sequence ID" value="MAH64441.1"/>
    <property type="molecule type" value="Genomic_DNA"/>
</dbReference>
<keyword evidence="1" id="KW-0560">Oxidoreductase</keyword>
<dbReference type="Proteomes" id="UP000226525">
    <property type="component" value="Unassembled WGS sequence"/>
</dbReference>
<comment type="caution">
    <text evidence="1">The sequence shown here is derived from an EMBL/GenBank/DDBJ whole genome shotgun (WGS) entry which is preliminary data.</text>
</comment>
<dbReference type="Gene3D" id="2.60.120.620">
    <property type="entry name" value="q2cbj1_9rhob like domain"/>
    <property type="match status" value="1"/>
</dbReference>
<name>A0A2D6YML3_9DELT</name>